<feature type="chain" id="PRO_5030591747" evidence="4">
    <location>
        <begin position="24"/>
        <end position="346"/>
    </location>
</feature>
<dbReference type="PANTHER" id="PTHR30036">
    <property type="entry name" value="D-XYLOSE-BINDING PERIPLASMIC PROTEIN"/>
    <property type="match status" value="1"/>
</dbReference>
<comment type="subcellular location">
    <subcellularLocation>
        <location evidence="1">Periplasm</location>
    </subcellularLocation>
</comment>
<evidence type="ECO:0000259" key="5">
    <source>
        <dbReference type="Pfam" id="PF13407"/>
    </source>
</evidence>
<evidence type="ECO:0000313" key="6">
    <source>
        <dbReference type="EMBL" id="MBB4063280.1"/>
    </source>
</evidence>
<comment type="similarity">
    <text evidence="2">Belongs to the bacterial solute-binding protein 2 family.</text>
</comment>
<keyword evidence="3 4" id="KW-0732">Signal</keyword>
<comment type="caution">
    <text evidence="6">The sequence shown here is derived from an EMBL/GenBank/DDBJ whole genome shotgun (WGS) entry which is preliminary data.</text>
</comment>
<gene>
    <name evidence="6" type="ORF">GGR23_000441</name>
</gene>
<feature type="domain" description="Periplasmic binding protein" evidence="5">
    <location>
        <begin position="28"/>
        <end position="284"/>
    </location>
</feature>
<dbReference type="PANTHER" id="PTHR30036:SF1">
    <property type="entry name" value="D-XYLOSE-BINDING PERIPLASMIC PROTEIN"/>
    <property type="match status" value="1"/>
</dbReference>
<dbReference type="Proteomes" id="UP000528286">
    <property type="component" value="Unassembled WGS sequence"/>
</dbReference>
<dbReference type="AlphaFoldDB" id="A0A7W6NJD4"/>
<dbReference type="InterPro" id="IPR028082">
    <property type="entry name" value="Peripla_BP_I"/>
</dbReference>
<proteinExistence type="inferred from homology"/>
<organism evidence="6 7">
    <name type="scientific">Gellertiella hungarica</name>
    <dbReference type="NCBI Taxonomy" id="1572859"/>
    <lineage>
        <taxon>Bacteria</taxon>
        <taxon>Pseudomonadati</taxon>
        <taxon>Pseudomonadota</taxon>
        <taxon>Alphaproteobacteria</taxon>
        <taxon>Hyphomicrobiales</taxon>
        <taxon>Rhizobiaceae</taxon>
        <taxon>Gellertiella</taxon>
    </lineage>
</organism>
<name>A0A7W6NJD4_9HYPH</name>
<dbReference type="EMBL" id="JACIEZ010000001">
    <property type="protein sequence ID" value="MBB4063280.1"/>
    <property type="molecule type" value="Genomic_DNA"/>
</dbReference>
<evidence type="ECO:0000256" key="4">
    <source>
        <dbReference type="SAM" id="SignalP"/>
    </source>
</evidence>
<evidence type="ECO:0000256" key="2">
    <source>
        <dbReference type="ARBA" id="ARBA00007639"/>
    </source>
</evidence>
<dbReference type="SUPFAM" id="SSF53822">
    <property type="entry name" value="Periplasmic binding protein-like I"/>
    <property type="match status" value="1"/>
</dbReference>
<protein>
    <submittedName>
        <fullName evidence="6">D-xylose transport system substrate-binding protein</fullName>
    </submittedName>
</protein>
<feature type="signal peptide" evidence="4">
    <location>
        <begin position="1"/>
        <end position="23"/>
    </location>
</feature>
<dbReference type="Pfam" id="PF13407">
    <property type="entry name" value="Peripla_BP_4"/>
    <property type="match status" value="1"/>
</dbReference>
<accession>A0A7W6NJD4</accession>
<dbReference type="GO" id="GO:0030246">
    <property type="term" value="F:carbohydrate binding"/>
    <property type="evidence" value="ECO:0007669"/>
    <property type="project" value="TreeGrafter"/>
</dbReference>
<dbReference type="InterPro" id="IPR025997">
    <property type="entry name" value="SBP_2_dom"/>
</dbReference>
<evidence type="ECO:0000256" key="1">
    <source>
        <dbReference type="ARBA" id="ARBA00004418"/>
    </source>
</evidence>
<dbReference type="Gene3D" id="3.40.50.2300">
    <property type="match status" value="2"/>
</dbReference>
<reference evidence="6 7" key="1">
    <citation type="submission" date="2020-08" db="EMBL/GenBank/DDBJ databases">
        <title>Genomic Encyclopedia of Type Strains, Phase IV (KMG-IV): sequencing the most valuable type-strain genomes for metagenomic binning, comparative biology and taxonomic classification.</title>
        <authorList>
            <person name="Goeker M."/>
        </authorList>
    </citation>
    <scope>NUCLEOTIDE SEQUENCE [LARGE SCALE GENOMIC DNA]</scope>
    <source>
        <strain evidence="6 7">DSM 29853</strain>
    </source>
</reference>
<sequence>MKKLTLALTSAVFAMSVAGHALAKDKVIGVSWKIFQEERWKTDEAVIKKIVEANGDKYISADAQGSAAKQLTDVESLISQGANVLLIVPYDSEAILPAVQKATSEGIPVIAYDVQIEDPNVLYMTFDNVGVGRLMAEEMLKVKDKGNFAIINGDKGDPNASFLNRGMKEVLKAKLDSGDIKIVGEASTDGWKPENAQKNMEQILTANNNAVDAVLSENDGMAGGVVAALAAQGLAGTVPVTGQDGDKAALNRVALGTQLVSIWKDSRKLGEVAANAALMLADGKSMTDIPNVGKFKDGAKGVEMNAVLLTPEAITKDKLNLVLDAGWIDKATLCAGVDANAVAVCK</sequence>
<dbReference type="RefSeq" id="WP_183364475.1">
    <property type="nucleotide sequence ID" value="NZ_JACIEZ010000001.1"/>
</dbReference>
<dbReference type="InterPro" id="IPR050555">
    <property type="entry name" value="Bact_Solute-Bind_Prot2"/>
</dbReference>
<evidence type="ECO:0000313" key="7">
    <source>
        <dbReference type="Proteomes" id="UP000528286"/>
    </source>
</evidence>
<evidence type="ECO:0000256" key="3">
    <source>
        <dbReference type="ARBA" id="ARBA00022729"/>
    </source>
</evidence>
<keyword evidence="7" id="KW-1185">Reference proteome</keyword>
<dbReference type="GO" id="GO:0030288">
    <property type="term" value="C:outer membrane-bounded periplasmic space"/>
    <property type="evidence" value="ECO:0007669"/>
    <property type="project" value="TreeGrafter"/>
</dbReference>